<dbReference type="KEGG" id="pno:SNOG_11067"/>
<dbReference type="Proteomes" id="UP000001055">
    <property type="component" value="Unassembled WGS sequence"/>
</dbReference>
<feature type="compositionally biased region" description="Basic and acidic residues" evidence="1">
    <location>
        <begin position="186"/>
        <end position="204"/>
    </location>
</feature>
<organism evidence="2 3">
    <name type="scientific">Phaeosphaeria nodorum (strain SN15 / ATCC MYA-4574 / FGSC 10173)</name>
    <name type="common">Glume blotch fungus</name>
    <name type="synonym">Parastagonospora nodorum</name>
    <dbReference type="NCBI Taxonomy" id="321614"/>
    <lineage>
        <taxon>Eukaryota</taxon>
        <taxon>Fungi</taxon>
        <taxon>Dikarya</taxon>
        <taxon>Ascomycota</taxon>
        <taxon>Pezizomycotina</taxon>
        <taxon>Dothideomycetes</taxon>
        <taxon>Pleosporomycetidae</taxon>
        <taxon>Pleosporales</taxon>
        <taxon>Pleosporineae</taxon>
        <taxon>Phaeosphaeriaceae</taxon>
        <taxon>Parastagonospora</taxon>
    </lineage>
</organism>
<dbReference type="EMBL" id="CH445342">
    <property type="protein sequence ID" value="EAT81566.2"/>
    <property type="molecule type" value="Genomic_DNA"/>
</dbReference>
<evidence type="ECO:0000313" key="2">
    <source>
        <dbReference type="EMBL" id="EAT81566.2"/>
    </source>
</evidence>
<feature type="compositionally biased region" description="Acidic residues" evidence="1">
    <location>
        <begin position="168"/>
        <end position="178"/>
    </location>
</feature>
<evidence type="ECO:0000256" key="1">
    <source>
        <dbReference type="SAM" id="MobiDB-lite"/>
    </source>
</evidence>
<dbReference type="AlphaFoldDB" id="Q0UAZ7"/>
<accession>Q0UAZ7</accession>
<dbReference type="VEuPathDB" id="FungiDB:JI435_444130"/>
<evidence type="ECO:0000313" key="3">
    <source>
        <dbReference type="Proteomes" id="UP000001055"/>
    </source>
</evidence>
<sequence length="230" mass="25879">MYYLNQAVDSLLNARVPPPKLAPPTRNRVDADPILVVYHETGKGPKPTPRNTSFLPLRTRLVANPFSAIAKAQSEAYYEEIDSIPAASLDLKSEFSAGHWDLSNKVLQDLAEWIEVKSPNEIFTRKAKQVLAFRNARDESLEEVKKELQRRERRGEVGVEEGYLGDYDMVDTDEDEDSGQSGGIKNEVRKEGKVHDKMSRHTEAALDEAAEAGRKAAEEAKMMEGWQVEH</sequence>
<reference evidence="3" key="1">
    <citation type="journal article" date="2007" name="Plant Cell">
        <title>Dothideomycete-plant interactions illuminated by genome sequencing and EST analysis of the wheat pathogen Stagonospora nodorum.</title>
        <authorList>
            <person name="Hane J.K."/>
            <person name="Lowe R.G."/>
            <person name="Solomon P.S."/>
            <person name="Tan K.C."/>
            <person name="Schoch C.L."/>
            <person name="Spatafora J.W."/>
            <person name="Crous P.W."/>
            <person name="Kodira C."/>
            <person name="Birren B.W."/>
            <person name="Galagan J.E."/>
            <person name="Torriani S.F."/>
            <person name="McDonald B.A."/>
            <person name="Oliver R.P."/>
        </authorList>
    </citation>
    <scope>NUCLEOTIDE SEQUENCE [LARGE SCALE GENOMIC DNA]</scope>
    <source>
        <strain evidence="3">SN15 / ATCC MYA-4574 / FGSC 10173</strain>
    </source>
</reference>
<gene>
    <name evidence="2" type="ORF">SNOG_11067</name>
</gene>
<dbReference type="InParanoid" id="Q0UAZ7"/>
<feature type="region of interest" description="Disordered" evidence="1">
    <location>
        <begin position="168"/>
        <end position="230"/>
    </location>
</feature>
<protein>
    <submittedName>
        <fullName evidence="2">Uncharacterized protein</fullName>
    </submittedName>
</protein>
<name>Q0UAZ7_PHANO</name>
<feature type="compositionally biased region" description="Basic and acidic residues" evidence="1">
    <location>
        <begin position="211"/>
        <end position="230"/>
    </location>
</feature>
<dbReference type="GeneID" id="5978226"/>
<dbReference type="RefSeq" id="XP_001801318.1">
    <property type="nucleotide sequence ID" value="XM_001801266.1"/>
</dbReference>
<proteinExistence type="predicted"/>